<dbReference type="Pfam" id="PF03725">
    <property type="entry name" value="RNase_PH_C"/>
    <property type="match status" value="1"/>
</dbReference>
<keyword evidence="6 8" id="KW-0460">Magnesium</keyword>
<dbReference type="HAMAP" id="MF_01595">
    <property type="entry name" value="PNPase"/>
    <property type="match status" value="1"/>
</dbReference>
<dbReference type="GO" id="GO:0003723">
    <property type="term" value="F:RNA binding"/>
    <property type="evidence" value="ECO:0007669"/>
    <property type="project" value="UniProtKB-UniRule"/>
</dbReference>
<dbReference type="InterPro" id="IPR027408">
    <property type="entry name" value="PNPase/RNase_PH_dom_sf"/>
</dbReference>
<keyword evidence="7 8" id="KW-0694">RNA-binding</keyword>
<evidence type="ECO:0000313" key="11">
    <source>
        <dbReference type="EMBL" id="OGY18870.1"/>
    </source>
</evidence>
<dbReference type="Gene3D" id="2.40.50.140">
    <property type="entry name" value="Nucleic acid-binding proteins"/>
    <property type="match status" value="1"/>
</dbReference>
<dbReference type="InterPro" id="IPR001247">
    <property type="entry name" value="ExoRNase_PH_dom1"/>
</dbReference>
<evidence type="ECO:0000256" key="3">
    <source>
        <dbReference type="ARBA" id="ARBA00022679"/>
    </source>
</evidence>
<dbReference type="InterPro" id="IPR004088">
    <property type="entry name" value="KH_dom_type_1"/>
</dbReference>
<keyword evidence="4 8" id="KW-0548">Nucleotidyltransferase</keyword>
<evidence type="ECO:0000256" key="4">
    <source>
        <dbReference type="ARBA" id="ARBA00022695"/>
    </source>
</evidence>
<dbReference type="GO" id="GO:0005829">
    <property type="term" value="C:cytosol"/>
    <property type="evidence" value="ECO:0007669"/>
    <property type="project" value="TreeGrafter"/>
</dbReference>
<protein>
    <recommendedName>
        <fullName evidence="8">Polyribonucleotide nucleotidyltransferase</fullName>
        <ecNumber evidence="8">2.7.7.8</ecNumber>
    </recommendedName>
    <alternativeName>
        <fullName evidence="8">Polynucleotide phosphorylase</fullName>
        <shortName evidence="8">PNPase</shortName>
    </alternativeName>
</protein>
<dbReference type="InterPro" id="IPR012162">
    <property type="entry name" value="PNPase"/>
</dbReference>
<dbReference type="SUPFAM" id="SSF54791">
    <property type="entry name" value="Eukaryotic type KH-domain (KH-domain type I)"/>
    <property type="match status" value="1"/>
</dbReference>
<organism evidence="11 12">
    <name type="scientific">Candidatus Chisholmbacteria bacterium RIFCSPHIGHO2_01_FULL_52_32</name>
    <dbReference type="NCBI Taxonomy" id="1797591"/>
    <lineage>
        <taxon>Bacteria</taxon>
        <taxon>Candidatus Chisholmiibacteriota</taxon>
    </lineage>
</organism>
<evidence type="ECO:0000256" key="6">
    <source>
        <dbReference type="ARBA" id="ARBA00022842"/>
    </source>
</evidence>
<dbReference type="SUPFAM" id="SSF54211">
    <property type="entry name" value="Ribosomal protein S5 domain 2-like"/>
    <property type="match status" value="2"/>
</dbReference>
<dbReference type="Proteomes" id="UP000179233">
    <property type="component" value="Unassembled WGS sequence"/>
</dbReference>
<dbReference type="SUPFAM" id="SSF50249">
    <property type="entry name" value="Nucleic acid-binding proteins"/>
    <property type="match status" value="1"/>
</dbReference>
<dbReference type="InterPro" id="IPR015847">
    <property type="entry name" value="ExoRNase_PH_dom2"/>
</dbReference>
<gene>
    <name evidence="8" type="primary">pnp</name>
    <name evidence="11" type="ORF">A2786_05270</name>
</gene>
<evidence type="ECO:0000256" key="8">
    <source>
        <dbReference type="HAMAP-Rule" id="MF_01595"/>
    </source>
</evidence>
<dbReference type="FunFam" id="3.30.230.70:FF:000002">
    <property type="entry name" value="Polyribonucleotide nucleotidyltransferase"/>
    <property type="match status" value="1"/>
</dbReference>
<accession>A0A1G1VU34</accession>
<evidence type="ECO:0000256" key="1">
    <source>
        <dbReference type="ARBA" id="ARBA00007404"/>
    </source>
</evidence>
<dbReference type="PANTHER" id="PTHR11252:SF0">
    <property type="entry name" value="POLYRIBONUCLEOTIDE NUCLEOTIDYLTRANSFERASE 1, MITOCHONDRIAL"/>
    <property type="match status" value="1"/>
</dbReference>
<dbReference type="Pfam" id="PF00575">
    <property type="entry name" value="S1"/>
    <property type="match status" value="1"/>
</dbReference>
<reference evidence="11 12" key="1">
    <citation type="journal article" date="2016" name="Nat. Commun.">
        <title>Thousands of microbial genomes shed light on interconnected biogeochemical processes in an aquifer system.</title>
        <authorList>
            <person name="Anantharaman K."/>
            <person name="Brown C.T."/>
            <person name="Hug L.A."/>
            <person name="Sharon I."/>
            <person name="Castelle C.J."/>
            <person name="Probst A.J."/>
            <person name="Thomas B.C."/>
            <person name="Singh A."/>
            <person name="Wilkins M.J."/>
            <person name="Karaoz U."/>
            <person name="Brodie E.L."/>
            <person name="Williams K.H."/>
            <person name="Hubbard S.S."/>
            <person name="Banfield J.F."/>
        </authorList>
    </citation>
    <scope>NUCLEOTIDE SEQUENCE [LARGE SCALE GENOMIC DNA]</scope>
</reference>
<dbReference type="PROSITE" id="PS50126">
    <property type="entry name" value="S1"/>
    <property type="match status" value="1"/>
</dbReference>
<feature type="domain" description="S1 motif" evidence="10">
    <location>
        <begin position="659"/>
        <end position="727"/>
    </location>
</feature>
<evidence type="ECO:0000256" key="9">
    <source>
        <dbReference type="SAM" id="MobiDB-lite"/>
    </source>
</evidence>
<dbReference type="InterPro" id="IPR003029">
    <property type="entry name" value="S1_domain"/>
</dbReference>
<dbReference type="FunFam" id="3.30.1370.10:FF:000001">
    <property type="entry name" value="Polyribonucleotide nucleotidyltransferase"/>
    <property type="match status" value="1"/>
</dbReference>
<dbReference type="PROSITE" id="PS50084">
    <property type="entry name" value="KH_TYPE_1"/>
    <property type="match status" value="1"/>
</dbReference>
<comment type="function">
    <text evidence="8">Involved in mRNA degradation. Catalyzes the phosphorolysis of single-stranded polyribonucleotides processively in the 3'- to 5'-direction.</text>
</comment>
<dbReference type="GO" id="GO:0000175">
    <property type="term" value="F:3'-5'-RNA exonuclease activity"/>
    <property type="evidence" value="ECO:0007669"/>
    <property type="project" value="TreeGrafter"/>
</dbReference>
<dbReference type="GO" id="GO:0000287">
    <property type="term" value="F:magnesium ion binding"/>
    <property type="evidence" value="ECO:0007669"/>
    <property type="project" value="UniProtKB-UniRule"/>
</dbReference>
<evidence type="ECO:0000256" key="7">
    <source>
        <dbReference type="ARBA" id="ARBA00022884"/>
    </source>
</evidence>
<dbReference type="EMBL" id="MHCJ01000003">
    <property type="protein sequence ID" value="OGY18870.1"/>
    <property type="molecule type" value="Genomic_DNA"/>
</dbReference>
<dbReference type="SMART" id="SM00322">
    <property type="entry name" value="KH"/>
    <property type="match status" value="1"/>
</dbReference>
<sequence>MERQDKVVRQTIEIGGKTLELEVGRFAEQANAAVLGRYGDTMILATVVSGGIREDLGYFPLSVEYQEKLYAGGRIKGSRWVKREGRPSDDAILNARLVDRGIRPLFPENYAAETQVILTVLSVDAENDPDILGIITTSAALAISDIPWDGPLAAVRVGFIPKGKNTNPQHPETVHQEMKDEQSPVNPIKGEKPNQGDFVINPTHLEREYSDLDLVVSATEDSIMMVEAGANEIPEKTLLSAFEAARLEINKIIQEINKLVKEVGKKKQAIPKKKEDPEVVKKVTQHAKELVKTLTEPEGQQGEPDFDAVTLQITEKEPELSKTQVKDVLVKLVKHKTREMILGSGKRPDGRKTNEIRPITGDVSLLPRTHGSAMFKRGTTQALTITTLAAPSLEQWIETMEGEGTKRYMHHYYMPPFSVGEVGRLGWPSRREIGHGALAERALEPMIPPEDEFPYTIRVVSEILSSNGSTSMASVCGSTLSLMDAGVPLKKPVAGIAMGLIYEGRMGEKQRYAILSDIQGLEDQIGDMDFKIAGTKDGITAIQMDVKMKGITEKLLAEAIEQARQGRLFILEKILSILPSPRAQLSKYAPRVEILKISPEQIGEVIGPGGKMIRKIIAETGAAVDVEDDGSVTISGTDAEGIKKAVEWIESLTRKVQVGEEFDGVVKRVQPFGVFVEILPGKEGLVHVSKMSQEYVSDPNQLVSVGDKLRVKVAEIDELGRLNLSIPGIERKPGFNSPKEQWQHPQGRQHGKPFHPHRR</sequence>
<dbReference type="SUPFAM" id="SSF55666">
    <property type="entry name" value="Ribonuclease PH domain 2-like"/>
    <property type="match status" value="2"/>
</dbReference>
<comment type="cofactor">
    <cofactor evidence="8">
        <name>Mg(2+)</name>
        <dbReference type="ChEBI" id="CHEBI:18420"/>
    </cofactor>
</comment>
<dbReference type="InterPro" id="IPR020568">
    <property type="entry name" value="Ribosomal_Su5_D2-typ_SF"/>
</dbReference>
<comment type="similarity">
    <text evidence="1 8">Belongs to the polyribonucleotide nucleotidyltransferase family.</text>
</comment>
<dbReference type="InterPro" id="IPR036345">
    <property type="entry name" value="ExoRNase_PH_dom2_sf"/>
</dbReference>
<feature type="binding site" evidence="8">
    <location>
        <position position="529"/>
    </location>
    <ligand>
        <name>Mg(2+)</name>
        <dbReference type="ChEBI" id="CHEBI:18420"/>
    </ligand>
</feature>
<keyword evidence="2 8" id="KW-0963">Cytoplasm</keyword>
<dbReference type="CDD" id="cd02393">
    <property type="entry name" value="KH-I_PNPase"/>
    <property type="match status" value="1"/>
</dbReference>
<dbReference type="Gene3D" id="3.30.230.70">
    <property type="entry name" value="GHMP Kinase, N-terminal domain"/>
    <property type="match status" value="2"/>
</dbReference>
<feature type="binding site" evidence="8">
    <location>
        <position position="523"/>
    </location>
    <ligand>
        <name>Mg(2+)</name>
        <dbReference type="ChEBI" id="CHEBI:18420"/>
    </ligand>
</feature>
<keyword evidence="3 8" id="KW-0808">Transferase</keyword>
<dbReference type="NCBIfam" id="NF008805">
    <property type="entry name" value="PRK11824.1"/>
    <property type="match status" value="1"/>
</dbReference>
<name>A0A1G1VU34_9BACT</name>
<dbReference type="EC" id="2.7.7.8" evidence="8"/>
<dbReference type="GO" id="GO:0004654">
    <property type="term" value="F:polyribonucleotide nucleotidyltransferase activity"/>
    <property type="evidence" value="ECO:0007669"/>
    <property type="project" value="UniProtKB-UniRule"/>
</dbReference>
<proteinExistence type="inferred from homology"/>
<evidence type="ECO:0000259" key="10">
    <source>
        <dbReference type="PROSITE" id="PS50126"/>
    </source>
</evidence>
<evidence type="ECO:0000256" key="5">
    <source>
        <dbReference type="ARBA" id="ARBA00022723"/>
    </source>
</evidence>
<evidence type="ECO:0000256" key="2">
    <source>
        <dbReference type="ARBA" id="ARBA00022490"/>
    </source>
</evidence>
<dbReference type="NCBIfam" id="TIGR03591">
    <property type="entry name" value="polynuc_phos"/>
    <property type="match status" value="1"/>
</dbReference>
<dbReference type="InterPro" id="IPR012340">
    <property type="entry name" value="NA-bd_OB-fold"/>
</dbReference>
<dbReference type="GO" id="GO:0006402">
    <property type="term" value="P:mRNA catabolic process"/>
    <property type="evidence" value="ECO:0007669"/>
    <property type="project" value="UniProtKB-UniRule"/>
</dbReference>
<comment type="catalytic activity">
    <reaction evidence="8">
        <text>RNA(n+1) + phosphate = RNA(n) + a ribonucleoside 5'-diphosphate</text>
        <dbReference type="Rhea" id="RHEA:22096"/>
        <dbReference type="Rhea" id="RHEA-COMP:14527"/>
        <dbReference type="Rhea" id="RHEA-COMP:17342"/>
        <dbReference type="ChEBI" id="CHEBI:43474"/>
        <dbReference type="ChEBI" id="CHEBI:57930"/>
        <dbReference type="ChEBI" id="CHEBI:140395"/>
        <dbReference type="EC" id="2.7.7.8"/>
    </reaction>
</comment>
<comment type="subcellular location">
    <subcellularLocation>
        <location evidence="8">Cytoplasm</location>
    </subcellularLocation>
</comment>
<evidence type="ECO:0000313" key="12">
    <source>
        <dbReference type="Proteomes" id="UP000179233"/>
    </source>
</evidence>
<dbReference type="Gene3D" id="3.30.1370.10">
    <property type="entry name" value="K Homology domain, type 1"/>
    <property type="match status" value="1"/>
</dbReference>
<dbReference type="Pfam" id="PF00013">
    <property type="entry name" value="KH_1"/>
    <property type="match status" value="1"/>
</dbReference>
<keyword evidence="5 8" id="KW-0479">Metal-binding</keyword>
<dbReference type="PANTHER" id="PTHR11252">
    <property type="entry name" value="POLYRIBONUCLEOTIDE NUCLEOTIDYLTRANSFERASE"/>
    <property type="match status" value="1"/>
</dbReference>
<feature type="region of interest" description="Disordered" evidence="9">
    <location>
        <begin position="730"/>
        <end position="759"/>
    </location>
</feature>
<dbReference type="Pfam" id="PF01138">
    <property type="entry name" value="RNase_PH"/>
    <property type="match status" value="2"/>
</dbReference>
<dbReference type="InterPro" id="IPR036612">
    <property type="entry name" value="KH_dom_type_1_sf"/>
</dbReference>
<dbReference type="AlphaFoldDB" id="A0A1G1VU34"/>
<dbReference type="PIRSF" id="PIRSF005499">
    <property type="entry name" value="PNPase"/>
    <property type="match status" value="1"/>
</dbReference>
<feature type="compositionally biased region" description="Basic residues" evidence="9">
    <location>
        <begin position="747"/>
        <end position="759"/>
    </location>
</feature>
<dbReference type="CDD" id="cd11364">
    <property type="entry name" value="RNase_PH_PNPase_2"/>
    <property type="match status" value="1"/>
</dbReference>
<dbReference type="InterPro" id="IPR004087">
    <property type="entry name" value="KH_dom"/>
</dbReference>
<dbReference type="SMART" id="SM00316">
    <property type="entry name" value="S1"/>
    <property type="match status" value="1"/>
</dbReference>
<comment type="caution">
    <text evidence="11">The sequence shown here is derived from an EMBL/GenBank/DDBJ whole genome shotgun (WGS) entry which is preliminary data.</text>
</comment>